<organism evidence="9 10">
    <name type="scientific">Trinickia dabaoshanensis</name>
    <dbReference type="NCBI Taxonomy" id="564714"/>
    <lineage>
        <taxon>Bacteria</taxon>
        <taxon>Pseudomonadati</taxon>
        <taxon>Pseudomonadota</taxon>
        <taxon>Betaproteobacteria</taxon>
        <taxon>Burkholderiales</taxon>
        <taxon>Burkholderiaceae</taxon>
        <taxon>Trinickia</taxon>
    </lineage>
</organism>
<proteinExistence type="inferred from homology"/>
<dbReference type="Proteomes" id="UP000235616">
    <property type="component" value="Unassembled WGS sequence"/>
</dbReference>
<protein>
    <recommendedName>
        <fullName evidence="7">Protein MgtC</fullName>
    </recommendedName>
</protein>
<dbReference type="RefSeq" id="WP_102644795.1">
    <property type="nucleotide sequence ID" value="NZ_PNYA01000005.1"/>
</dbReference>
<sequence length="236" mass="25625">METMPLTLDWVSACTRLACAFAAGAAFGFDRSESGKAAGLRTTILVCLAACVAMLQVNTLLTLTGKQPNSFAVLDLMRLPLGILTGMGFIGAGAVFRKDGLVSGVTTAAMLWFVTVIGLCFGGGQYRLGIGGSVVGLAVLWGLRMVEHKLERRKVAWLTVRHTLDSDCPQRLTEELRRLGCSLDPRGADFQEREGTCESRYLVHWKEEFDVHRIAPSLQEIALASGARSVQWSMTD</sequence>
<keyword evidence="7" id="KW-0997">Cell inner membrane</keyword>
<dbReference type="EMBL" id="PNYA01000005">
    <property type="protein sequence ID" value="PMS21729.1"/>
    <property type="molecule type" value="Genomic_DNA"/>
</dbReference>
<evidence type="ECO:0000259" key="8">
    <source>
        <dbReference type="Pfam" id="PF02308"/>
    </source>
</evidence>
<evidence type="ECO:0000256" key="2">
    <source>
        <dbReference type="ARBA" id="ARBA00009298"/>
    </source>
</evidence>
<feature type="domain" description="MgtC/SapB/SrpB/YhiD N-terminal" evidence="8">
    <location>
        <begin position="17"/>
        <end position="147"/>
    </location>
</feature>
<keyword evidence="4 7" id="KW-0812">Transmembrane</keyword>
<accession>A0A2N7VX62</accession>
<gene>
    <name evidence="9" type="ORF">C0Z18_07735</name>
</gene>
<evidence type="ECO:0000256" key="7">
    <source>
        <dbReference type="RuleBase" id="RU365041"/>
    </source>
</evidence>
<feature type="transmembrane region" description="Helical" evidence="7">
    <location>
        <begin position="6"/>
        <end position="27"/>
    </location>
</feature>
<keyword evidence="10" id="KW-1185">Reference proteome</keyword>
<comment type="subcellular location">
    <subcellularLocation>
        <location evidence="7">Cell inner membrane</location>
        <topology evidence="7">Multi-pass membrane protein</topology>
    </subcellularLocation>
    <subcellularLocation>
        <location evidence="1">Cell membrane</location>
        <topology evidence="1">Multi-pass membrane protein</topology>
    </subcellularLocation>
</comment>
<evidence type="ECO:0000313" key="9">
    <source>
        <dbReference type="EMBL" id="PMS21729.1"/>
    </source>
</evidence>
<dbReference type="InterPro" id="IPR003416">
    <property type="entry name" value="MgtC/SapB/SrpB/YhiD_fam"/>
</dbReference>
<keyword evidence="3" id="KW-1003">Cell membrane</keyword>
<evidence type="ECO:0000256" key="4">
    <source>
        <dbReference type="ARBA" id="ARBA00022692"/>
    </source>
</evidence>
<dbReference type="PANTHER" id="PTHR33778">
    <property type="entry name" value="PROTEIN MGTC"/>
    <property type="match status" value="1"/>
</dbReference>
<name>A0A2N7VX62_9BURK</name>
<comment type="caution">
    <text evidence="9">The sequence shown here is derived from an EMBL/GenBank/DDBJ whole genome shotgun (WGS) entry which is preliminary data.</text>
</comment>
<dbReference type="AlphaFoldDB" id="A0A2N7VX62"/>
<feature type="transmembrane region" description="Helical" evidence="7">
    <location>
        <begin position="39"/>
        <end position="57"/>
    </location>
</feature>
<evidence type="ECO:0000256" key="3">
    <source>
        <dbReference type="ARBA" id="ARBA00022475"/>
    </source>
</evidence>
<dbReference type="Pfam" id="PF02308">
    <property type="entry name" value="MgtC"/>
    <property type="match status" value="1"/>
</dbReference>
<feature type="transmembrane region" description="Helical" evidence="7">
    <location>
        <begin position="77"/>
        <end position="96"/>
    </location>
</feature>
<keyword evidence="5 7" id="KW-1133">Transmembrane helix</keyword>
<evidence type="ECO:0000256" key="1">
    <source>
        <dbReference type="ARBA" id="ARBA00004651"/>
    </source>
</evidence>
<comment type="similarity">
    <text evidence="2 7">Belongs to the MgtC/SapB family.</text>
</comment>
<dbReference type="InterPro" id="IPR049177">
    <property type="entry name" value="MgtC_SapB_SrpB_YhiD_N"/>
</dbReference>
<dbReference type="PANTHER" id="PTHR33778:SF1">
    <property type="entry name" value="MAGNESIUM TRANSPORTER YHID-RELATED"/>
    <property type="match status" value="1"/>
</dbReference>
<dbReference type="GO" id="GO:0005886">
    <property type="term" value="C:plasma membrane"/>
    <property type="evidence" value="ECO:0007669"/>
    <property type="project" value="UniProtKB-SubCell"/>
</dbReference>
<feature type="transmembrane region" description="Helical" evidence="7">
    <location>
        <begin position="101"/>
        <end position="119"/>
    </location>
</feature>
<dbReference type="PRINTS" id="PR01837">
    <property type="entry name" value="MGTCSAPBPROT"/>
</dbReference>
<evidence type="ECO:0000256" key="6">
    <source>
        <dbReference type="ARBA" id="ARBA00023136"/>
    </source>
</evidence>
<keyword evidence="6 7" id="KW-0472">Membrane</keyword>
<feature type="transmembrane region" description="Helical" evidence="7">
    <location>
        <begin position="125"/>
        <end position="143"/>
    </location>
</feature>
<dbReference type="OrthoDB" id="9811198at2"/>
<evidence type="ECO:0000313" key="10">
    <source>
        <dbReference type="Proteomes" id="UP000235616"/>
    </source>
</evidence>
<reference evidence="9 10" key="1">
    <citation type="submission" date="2018-01" db="EMBL/GenBank/DDBJ databases">
        <title>Whole genome analyses suggest that Burkholderia sensu lato contains two further novel genera in the rhizoxinica-symbiotica group Mycetohabitans gen. nov., and Trinickia gen. nov.: implications for the evolution of diazotrophy and nodulation in the Burkholderiaceae.</title>
        <authorList>
            <person name="Estrada-de los Santos P."/>
            <person name="Palmer M."/>
            <person name="Chavez-Ramirez B."/>
            <person name="Beukes C."/>
            <person name="Steenkamp E.T."/>
            <person name="Hirsch A.M."/>
            <person name="Manyaka P."/>
            <person name="Maluk M."/>
            <person name="Lafos M."/>
            <person name="Crook M."/>
            <person name="Gross E."/>
            <person name="Simon M.F."/>
            <person name="Bueno dos Reis Junior F."/>
            <person name="Poole P.S."/>
            <person name="Venter S.N."/>
            <person name="James E.K."/>
        </authorList>
    </citation>
    <scope>NUCLEOTIDE SEQUENCE [LARGE SCALE GENOMIC DNA]</scope>
    <source>
        <strain evidence="9 10">GIMN1.004</strain>
    </source>
</reference>
<evidence type="ECO:0000256" key="5">
    <source>
        <dbReference type="ARBA" id="ARBA00022989"/>
    </source>
</evidence>